<dbReference type="OrthoDB" id="9813193at2"/>
<dbReference type="Proteomes" id="UP000283387">
    <property type="component" value="Unassembled WGS sequence"/>
</dbReference>
<dbReference type="InterPro" id="IPR051907">
    <property type="entry name" value="DoxX-like_oxidoreductase"/>
</dbReference>
<keyword evidence="4 7" id="KW-0812">Transmembrane</keyword>
<keyword evidence="3" id="KW-1003">Cell membrane</keyword>
<evidence type="ECO:0000256" key="4">
    <source>
        <dbReference type="ARBA" id="ARBA00022692"/>
    </source>
</evidence>
<keyword evidence="5 7" id="KW-1133">Transmembrane helix</keyword>
<sequence length="137" mass="14787">MGKKMLGSKSNEFLENLWLLLLRAGSGAFMLTHGVPKLMKLISGDTSFADPFGIGQLPSFVLVVFAEFFCSVLVILGITTRLATIPIIITMAVAAFMIHGGQGFAKQEMALLYLLLFTTILVFGSGRFALGNLIRGN</sequence>
<evidence type="ECO:0000313" key="8">
    <source>
        <dbReference type="EMBL" id="RKD87865.1"/>
    </source>
</evidence>
<comment type="subcellular location">
    <subcellularLocation>
        <location evidence="1">Cell membrane</location>
        <topology evidence="1">Multi-pass membrane protein</topology>
    </subcellularLocation>
</comment>
<organism evidence="8 9">
    <name type="scientific">Mangrovibacterium diazotrophicum</name>
    <dbReference type="NCBI Taxonomy" id="1261403"/>
    <lineage>
        <taxon>Bacteria</taxon>
        <taxon>Pseudomonadati</taxon>
        <taxon>Bacteroidota</taxon>
        <taxon>Bacteroidia</taxon>
        <taxon>Marinilabiliales</taxon>
        <taxon>Prolixibacteraceae</taxon>
        <taxon>Mangrovibacterium</taxon>
    </lineage>
</organism>
<dbReference type="PANTHER" id="PTHR33452:SF1">
    <property type="entry name" value="INNER MEMBRANE PROTEIN YPHA-RELATED"/>
    <property type="match status" value="1"/>
</dbReference>
<proteinExistence type="inferred from homology"/>
<evidence type="ECO:0000256" key="2">
    <source>
        <dbReference type="ARBA" id="ARBA00006679"/>
    </source>
</evidence>
<dbReference type="Pfam" id="PF07681">
    <property type="entry name" value="DoxX"/>
    <property type="match status" value="1"/>
</dbReference>
<gene>
    <name evidence="8" type="ORF">BC643_3872</name>
</gene>
<feature type="transmembrane region" description="Helical" evidence="7">
    <location>
        <begin position="110"/>
        <end position="130"/>
    </location>
</feature>
<dbReference type="PANTHER" id="PTHR33452">
    <property type="entry name" value="OXIDOREDUCTASE CATD-RELATED"/>
    <property type="match status" value="1"/>
</dbReference>
<dbReference type="GO" id="GO:0005886">
    <property type="term" value="C:plasma membrane"/>
    <property type="evidence" value="ECO:0007669"/>
    <property type="project" value="UniProtKB-SubCell"/>
</dbReference>
<evidence type="ECO:0000256" key="7">
    <source>
        <dbReference type="SAM" id="Phobius"/>
    </source>
</evidence>
<evidence type="ECO:0000256" key="6">
    <source>
        <dbReference type="ARBA" id="ARBA00023136"/>
    </source>
</evidence>
<protein>
    <submittedName>
        <fullName evidence="8">Putative oxidoreductase</fullName>
    </submittedName>
</protein>
<reference evidence="8 9" key="1">
    <citation type="submission" date="2018-09" db="EMBL/GenBank/DDBJ databases">
        <title>Genomic Encyclopedia of Archaeal and Bacterial Type Strains, Phase II (KMG-II): from individual species to whole genera.</title>
        <authorList>
            <person name="Goeker M."/>
        </authorList>
    </citation>
    <scope>NUCLEOTIDE SEQUENCE [LARGE SCALE GENOMIC DNA]</scope>
    <source>
        <strain evidence="8 9">DSM 27148</strain>
    </source>
</reference>
<feature type="transmembrane region" description="Helical" evidence="7">
    <location>
        <begin position="85"/>
        <end position="104"/>
    </location>
</feature>
<evidence type="ECO:0000256" key="5">
    <source>
        <dbReference type="ARBA" id="ARBA00022989"/>
    </source>
</evidence>
<evidence type="ECO:0000313" key="9">
    <source>
        <dbReference type="Proteomes" id="UP000283387"/>
    </source>
</evidence>
<feature type="transmembrane region" description="Helical" evidence="7">
    <location>
        <begin position="58"/>
        <end position="78"/>
    </location>
</feature>
<evidence type="ECO:0000256" key="1">
    <source>
        <dbReference type="ARBA" id="ARBA00004651"/>
    </source>
</evidence>
<comment type="similarity">
    <text evidence="2">Belongs to the DoxX family.</text>
</comment>
<dbReference type="InterPro" id="IPR032808">
    <property type="entry name" value="DoxX"/>
</dbReference>
<comment type="caution">
    <text evidence="8">The sequence shown here is derived from an EMBL/GenBank/DDBJ whole genome shotgun (WGS) entry which is preliminary data.</text>
</comment>
<accession>A0A419VXA4</accession>
<evidence type="ECO:0000256" key="3">
    <source>
        <dbReference type="ARBA" id="ARBA00022475"/>
    </source>
</evidence>
<keyword evidence="6 7" id="KW-0472">Membrane</keyword>
<keyword evidence="9" id="KW-1185">Reference proteome</keyword>
<dbReference type="RefSeq" id="WP_120274881.1">
    <property type="nucleotide sequence ID" value="NZ_RAPN01000003.1"/>
</dbReference>
<dbReference type="EMBL" id="RAPN01000003">
    <property type="protein sequence ID" value="RKD87865.1"/>
    <property type="molecule type" value="Genomic_DNA"/>
</dbReference>
<dbReference type="AlphaFoldDB" id="A0A419VXA4"/>
<name>A0A419VXA4_9BACT</name>